<keyword evidence="2" id="KW-1185">Reference proteome</keyword>
<proteinExistence type="predicted"/>
<gene>
    <name evidence="1" type="ORF">HNP82_002319</name>
</gene>
<evidence type="ECO:0000313" key="2">
    <source>
        <dbReference type="Proteomes" id="UP000543642"/>
    </source>
</evidence>
<protein>
    <submittedName>
        <fullName evidence="1">Uncharacterized protein</fullName>
    </submittedName>
</protein>
<evidence type="ECO:0000313" key="1">
    <source>
        <dbReference type="EMBL" id="MBB5265180.1"/>
    </source>
</evidence>
<dbReference type="EMBL" id="JACHFW010000009">
    <property type="protein sequence ID" value="MBB5265180.1"/>
    <property type="molecule type" value="Genomic_DNA"/>
</dbReference>
<sequence>MMRPQRVREGESRMEMQVAKWTAEGAVNGKIFLIILRRGAYVSCRRYVSISLRVRLIRKSRWHRGRSAFASIVHPSLT</sequence>
<reference evidence="1 2" key="1">
    <citation type="submission" date="2020-08" db="EMBL/GenBank/DDBJ databases">
        <title>Genomic Encyclopedia of Type Strains, Phase IV (KMG-IV): sequencing the most valuable type-strain genomes for metagenomic binning, comparative biology and taxonomic classification.</title>
        <authorList>
            <person name="Goeker M."/>
        </authorList>
    </citation>
    <scope>NUCLEOTIDE SEQUENCE [LARGE SCALE GENOMIC DNA]</scope>
    <source>
        <strain evidence="1 2">DSM 106146</strain>
    </source>
</reference>
<name>A0A7W8M5L4_9FIRM</name>
<organism evidence="1 2">
    <name type="scientific">Catenibacillus scindens</name>
    <dbReference type="NCBI Taxonomy" id="673271"/>
    <lineage>
        <taxon>Bacteria</taxon>
        <taxon>Bacillati</taxon>
        <taxon>Bacillota</taxon>
        <taxon>Clostridia</taxon>
        <taxon>Lachnospirales</taxon>
        <taxon>Lachnospiraceae</taxon>
        <taxon>Catenibacillus</taxon>
    </lineage>
</organism>
<accession>A0A7W8M5L4</accession>
<comment type="caution">
    <text evidence="1">The sequence shown here is derived from an EMBL/GenBank/DDBJ whole genome shotgun (WGS) entry which is preliminary data.</text>
</comment>
<dbReference type="Proteomes" id="UP000543642">
    <property type="component" value="Unassembled WGS sequence"/>
</dbReference>
<dbReference type="AlphaFoldDB" id="A0A7W8M5L4"/>